<gene>
    <name evidence="7" type="ORF">PA905_01320</name>
</gene>
<evidence type="ECO:0000256" key="4">
    <source>
        <dbReference type="ARBA" id="ARBA00023098"/>
    </source>
</evidence>
<dbReference type="Gene3D" id="3.40.50.12780">
    <property type="entry name" value="N-terminal domain of ligase-like"/>
    <property type="match status" value="1"/>
</dbReference>
<dbReference type="Pfam" id="PF23024">
    <property type="entry name" value="AMP-dom_DIP2-like"/>
    <property type="match status" value="1"/>
</dbReference>
<feature type="domain" description="AMP-binding enzyme C-terminal" evidence="6">
    <location>
        <begin position="468"/>
        <end position="579"/>
    </location>
</feature>
<evidence type="ECO:0000313" key="7">
    <source>
        <dbReference type="EMBL" id="GDZ92437.1"/>
    </source>
</evidence>
<dbReference type="InterPro" id="IPR042099">
    <property type="entry name" value="ANL_N_sf"/>
</dbReference>
<dbReference type="GO" id="GO:0016874">
    <property type="term" value="F:ligase activity"/>
    <property type="evidence" value="ECO:0007669"/>
    <property type="project" value="UniProtKB-KW"/>
</dbReference>
<comment type="caution">
    <text evidence="7">The sequence shown here is derived from an EMBL/GenBank/DDBJ whole genome shotgun (WGS) entry which is preliminary data.</text>
</comment>
<dbReference type="InterPro" id="IPR025110">
    <property type="entry name" value="AMP-bd_C"/>
</dbReference>
<dbReference type="AlphaFoldDB" id="A0A4P5ZV29"/>
<dbReference type="PANTHER" id="PTHR22754">
    <property type="entry name" value="DISCO-INTERACTING PROTEIN 2 DIP2 -RELATED"/>
    <property type="match status" value="1"/>
</dbReference>
<keyword evidence="4" id="KW-0443">Lipid metabolism</keyword>
<evidence type="ECO:0000256" key="3">
    <source>
        <dbReference type="ARBA" id="ARBA00022832"/>
    </source>
</evidence>
<dbReference type="InterPro" id="IPR045851">
    <property type="entry name" value="AMP-bd_C_sf"/>
</dbReference>
<dbReference type="Proteomes" id="UP000299794">
    <property type="component" value="Unassembled WGS sequence"/>
</dbReference>
<organism evidence="7 8">
    <name type="scientific">Planktothrix agardhii CCAP 1459/11A</name>
    <dbReference type="NCBI Taxonomy" id="282420"/>
    <lineage>
        <taxon>Bacteria</taxon>
        <taxon>Bacillati</taxon>
        <taxon>Cyanobacteriota</taxon>
        <taxon>Cyanophyceae</taxon>
        <taxon>Oscillatoriophycideae</taxon>
        <taxon>Oscillatoriales</taxon>
        <taxon>Microcoleaceae</taxon>
        <taxon>Planktothrix</taxon>
    </lineage>
</organism>
<dbReference type="GO" id="GO:0070566">
    <property type="term" value="F:adenylyltransferase activity"/>
    <property type="evidence" value="ECO:0007669"/>
    <property type="project" value="TreeGrafter"/>
</dbReference>
<evidence type="ECO:0000313" key="8">
    <source>
        <dbReference type="Proteomes" id="UP000299794"/>
    </source>
</evidence>
<dbReference type="CDD" id="cd05931">
    <property type="entry name" value="FAAL"/>
    <property type="match status" value="1"/>
</dbReference>
<evidence type="ECO:0000256" key="1">
    <source>
        <dbReference type="ARBA" id="ARBA00006432"/>
    </source>
</evidence>
<proteinExistence type="inferred from homology"/>
<dbReference type="PROSITE" id="PS00455">
    <property type="entry name" value="AMP_BINDING"/>
    <property type="match status" value="1"/>
</dbReference>
<dbReference type="PANTHER" id="PTHR22754:SF32">
    <property type="entry name" value="DISCO-INTERACTING PROTEIN 2"/>
    <property type="match status" value="1"/>
</dbReference>
<comment type="similarity">
    <text evidence="1">Belongs to the ATP-dependent AMP-binding enzyme family.</text>
</comment>
<dbReference type="InterPro" id="IPR000873">
    <property type="entry name" value="AMP-dep_synth/lig_dom"/>
</dbReference>
<dbReference type="FunFam" id="3.40.50.12780:FF:000013">
    <property type="entry name" value="Long-chain-fatty-acid--AMP ligase FadD32"/>
    <property type="match status" value="1"/>
</dbReference>
<evidence type="ECO:0000259" key="5">
    <source>
        <dbReference type="Pfam" id="PF00501"/>
    </source>
</evidence>
<dbReference type="InterPro" id="IPR020845">
    <property type="entry name" value="AMP-binding_CS"/>
</dbReference>
<dbReference type="Pfam" id="PF00501">
    <property type="entry name" value="AMP-binding"/>
    <property type="match status" value="1"/>
</dbReference>
<dbReference type="GO" id="GO:0005886">
    <property type="term" value="C:plasma membrane"/>
    <property type="evidence" value="ECO:0007669"/>
    <property type="project" value="TreeGrafter"/>
</dbReference>
<protein>
    <submittedName>
        <fullName evidence="7">AMP-dependent synthetase and ligase</fullName>
    </submittedName>
</protein>
<dbReference type="Gene3D" id="3.30.300.30">
    <property type="match status" value="1"/>
</dbReference>
<name>A0A4P5ZV29_PLAAG</name>
<accession>A0A4P5ZV29</accession>
<dbReference type="InterPro" id="IPR040097">
    <property type="entry name" value="FAAL/FAAC"/>
</dbReference>
<dbReference type="EMBL" id="BJCD01000027">
    <property type="protein sequence ID" value="GDZ92437.1"/>
    <property type="molecule type" value="Genomic_DNA"/>
</dbReference>
<dbReference type="RefSeq" id="WP_141293140.1">
    <property type="nucleotide sequence ID" value="NZ_BJCD01000027.1"/>
</dbReference>
<dbReference type="GO" id="GO:0071766">
    <property type="term" value="P:Actinobacterium-type cell wall biogenesis"/>
    <property type="evidence" value="ECO:0007669"/>
    <property type="project" value="UniProtKB-ARBA"/>
</dbReference>
<evidence type="ECO:0000256" key="2">
    <source>
        <dbReference type="ARBA" id="ARBA00022598"/>
    </source>
</evidence>
<dbReference type="SUPFAM" id="SSF56801">
    <property type="entry name" value="Acetyl-CoA synthetase-like"/>
    <property type="match status" value="1"/>
</dbReference>
<sequence>MSSFSNLVDLLRDRAEHKPDQLAYRFLADGETSQQTLTYLQLHQQAVQIASYLQSFLSPGDRVLVVYPYSAGLEFIAAFFGCLYAGAIAVTDNPPVSPQAIVKLQTRLESSQCRAILSTKALIEQLKIQFSVEKEEETRRGTSLRWVATDDLLAQNLAIDWQEPPINGDTVAFLQYTSGSTGTPKGVIVTHGNVLHNSAIIYRAFGHHNHSKGLIWLPLFHDMGLIGGVVQPLYGSFPVTLMSPVALVQKPFRWLEAISEYQATTSGGPNFAYDLVCRTATPEKLEQLDLSSWDVAFSGAEPVRWDTLKRFAEIFGPCGFKPEAFYPCYGMAETTLFISGGHKHQTPNILWVDPVALEHNQVIQTQETSLANNPQSRKTRSLVSCGFPWLGDEVMIVDPQELTPRDADQVGEILVSGKGVGLGYWDKPEDTETTFRVYVEGRGPYLRTGDLGFLQDGELYITGRIKDMMILWGRNRYPQEIEATLDTCHPAIRAGHSAAFSVETELGEQLIIAAEIERRYLRNLNVEEVVNAIRQAIAEQNTVDVFAIVLLKTTTIPKTTSGKIQRRACRTKFLEGSLDSVGQWKLDTETSQLSELANRS</sequence>
<reference evidence="8" key="1">
    <citation type="submission" date="2019-02" db="EMBL/GenBank/DDBJ databases">
        <title>Draft genome sequence of Planktothrix agardhii NIES-905.</title>
        <authorList>
            <person name="Yamaguchi H."/>
            <person name="Suzuki S."/>
            <person name="Kawachi M."/>
        </authorList>
    </citation>
    <scope>NUCLEOTIDE SEQUENCE [LARGE SCALE GENOMIC DNA]</scope>
    <source>
        <strain evidence="8">CCAP 1459/11A</strain>
    </source>
</reference>
<feature type="domain" description="AMP-dependent synthetase/ligase" evidence="5">
    <location>
        <begin position="12"/>
        <end position="425"/>
    </location>
</feature>
<evidence type="ECO:0000259" key="6">
    <source>
        <dbReference type="Pfam" id="PF23024"/>
    </source>
</evidence>
<dbReference type="GO" id="GO:0006633">
    <property type="term" value="P:fatty acid biosynthetic process"/>
    <property type="evidence" value="ECO:0007669"/>
    <property type="project" value="TreeGrafter"/>
</dbReference>
<keyword evidence="2 7" id="KW-0436">Ligase</keyword>
<keyword evidence="3" id="KW-0276">Fatty acid metabolism</keyword>